<name>A0A7H0HDL2_9BURK</name>
<evidence type="ECO:0000313" key="6">
    <source>
        <dbReference type="Proteomes" id="UP000516057"/>
    </source>
</evidence>
<dbReference type="Pfam" id="PF12833">
    <property type="entry name" value="HTH_18"/>
    <property type="match status" value="1"/>
</dbReference>
<dbReference type="InterPro" id="IPR020449">
    <property type="entry name" value="Tscrpt_reg_AraC-type_HTH"/>
</dbReference>
<dbReference type="GO" id="GO:0005829">
    <property type="term" value="C:cytosol"/>
    <property type="evidence" value="ECO:0007669"/>
    <property type="project" value="TreeGrafter"/>
</dbReference>
<dbReference type="PROSITE" id="PS01124">
    <property type="entry name" value="HTH_ARAC_FAMILY_2"/>
    <property type="match status" value="1"/>
</dbReference>
<dbReference type="PROSITE" id="PS00041">
    <property type="entry name" value="HTH_ARAC_FAMILY_1"/>
    <property type="match status" value="1"/>
</dbReference>
<evidence type="ECO:0000256" key="1">
    <source>
        <dbReference type="ARBA" id="ARBA00023015"/>
    </source>
</evidence>
<sequence length="260" mass="28169">MASPPPALSLQIATAVHHRIHTVTVRMDSVGWVVSGTKHLVTPAGGHRYPSGQVFVLPRAAQWEVVNDPAPHGRYVARLLCFAPELVEQFHCRFGQFAALAPVQGCAGLPADATFEGSYMRAVSALEDGASSQALREHRALEVLLLLAEAGIVFAPPGELGWAERVRRLVGPSPQADWSVERIAGAFGTSASTLRRRLAQEGETVGQCLRDVRLETGLMLLQSSPLQVSEIAARCGYESHSRFSAAFRERFGFPPSQLRP</sequence>
<evidence type="ECO:0000256" key="3">
    <source>
        <dbReference type="ARBA" id="ARBA00023163"/>
    </source>
</evidence>
<dbReference type="PRINTS" id="PR00032">
    <property type="entry name" value="HTHARAC"/>
</dbReference>
<dbReference type="Gene3D" id="1.10.10.60">
    <property type="entry name" value="Homeodomain-like"/>
    <property type="match status" value="1"/>
</dbReference>
<dbReference type="AlphaFoldDB" id="A0A7H0HDL2"/>
<feature type="domain" description="HTH araC/xylS-type" evidence="4">
    <location>
        <begin position="164"/>
        <end position="260"/>
    </location>
</feature>
<evidence type="ECO:0000313" key="5">
    <source>
        <dbReference type="EMBL" id="QNP58628.1"/>
    </source>
</evidence>
<dbReference type="Proteomes" id="UP000516057">
    <property type="component" value="Chromosome"/>
</dbReference>
<keyword evidence="2" id="KW-0238">DNA-binding</keyword>
<dbReference type="SMART" id="SM00342">
    <property type="entry name" value="HTH_ARAC"/>
    <property type="match status" value="1"/>
</dbReference>
<proteinExistence type="predicted"/>
<dbReference type="InterPro" id="IPR018060">
    <property type="entry name" value="HTH_AraC"/>
</dbReference>
<keyword evidence="3" id="KW-0804">Transcription</keyword>
<dbReference type="GO" id="GO:0003700">
    <property type="term" value="F:DNA-binding transcription factor activity"/>
    <property type="evidence" value="ECO:0007669"/>
    <property type="project" value="InterPro"/>
</dbReference>
<keyword evidence="1" id="KW-0805">Transcription regulation</keyword>
<protein>
    <submittedName>
        <fullName evidence="5">Helix-turn-helix transcriptional regulator</fullName>
    </submittedName>
</protein>
<evidence type="ECO:0000256" key="2">
    <source>
        <dbReference type="ARBA" id="ARBA00023125"/>
    </source>
</evidence>
<accession>A0A7H0HDL2</accession>
<dbReference type="PANTHER" id="PTHR47894">
    <property type="entry name" value="HTH-TYPE TRANSCRIPTIONAL REGULATOR GADX"/>
    <property type="match status" value="1"/>
</dbReference>
<keyword evidence="6" id="KW-1185">Reference proteome</keyword>
<organism evidence="5 6">
    <name type="scientific">Paenacidovorax monticola</name>
    <dbReference type="NCBI Taxonomy" id="1926868"/>
    <lineage>
        <taxon>Bacteria</taxon>
        <taxon>Pseudomonadati</taxon>
        <taxon>Pseudomonadota</taxon>
        <taxon>Betaproteobacteria</taxon>
        <taxon>Burkholderiales</taxon>
        <taxon>Comamonadaceae</taxon>
        <taxon>Paenacidovorax</taxon>
    </lineage>
</organism>
<gene>
    <name evidence="5" type="ORF">H9L24_16810</name>
</gene>
<reference evidence="5 6" key="1">
    <citation type="submission" date="2020-08" db="EMBL/GenBank/DDBJ databases">
        <title>Genome sequence of Acidovorax monticola KACC 19171T.</title>
        <authorList>
            <person name="Hyun D.-W."/>
            <person name="Bae J.-W."/>
        </authorList>
    </citation>
    <scope>NUCLEOTIDE SEQUENCE [LARGE SCALE GENOMIC DNA]</scope>
    <source>
        <strain evidence="5 6">KACC 19171</strain>
    </source>
</reference>
<dbReference type="KEGG" id="amon:H9L24_16810"/>
<dbReference type="RefSeq" id="WP_187735615.1">
    <property type="nucleotide sequence ID" value="NZ_CP060790.1"/>
</dbReference>
<dbReference type="PANTHER" id="PTHR47894:SF4">
    <property type="entry name" value="HTH-TYPE TRANSCRIPTIONAL REGULATOR GADX"/>
    <property type="match status" value="1"/>
</dbReference>
<dbReference type="InterPro" id="IPR009057">
    <property type="entry name" value="Homeodomain-like_sf"/>
</dbReference>
<dbReference type="EMBL" id="CP060790">
    <property type="protein sequence ID" value="QNP58628.1"/>
    <property type="molecule type" value="Genomic_DNA"/>
</dbReference>
<dbReference type="GO" id="GO:0000976">
    <property type="term" value="F:transcription cis-regulatory region binding"/>
    <property type="evidence" value="ECO:0007669"/>
    <property type="project" value="TreeGrafter"/>
</dbReference>
<dbReference type="SUPFAM" id="SSF46689">
    <property type="entry name" value="Homeodomain-like"/>
    <property type="match status" value="1"/>
</dbReference>
<dbReference type="InterPro" id="IPR018062">
    <property type="entry name" value="HTH_AraC-typ_CS"/>
</dbReference>
<evidence type="ECO:0000259" key="4">
    <source>
        <dbReference type="PROSITE" id="PS01124"/>
    </source>
</evidence>